<dbReference type="AlphaFoldDB" id="A0A9D1WEQ1"/>
<feature type="chain" id="PRO_5038428807" description="Lipoprotein" evidence="3">
    <location>
        <begin position="21"/>
        <end position="250"/>
    </location>
</feature>
<accession>A0A9D1WEQ1</accession>
<keyword evidence="3" id="KW-0732">Signal</keyword>
<evidence type="ECO:0008006" key="6">
    <source>
        <dbReference type="Google" id="ProtNLM"/>
    </source>
</evidence>
<keyword evidence="1" id="KW-0175">Coiled coil</keyword>
<evidence type="ECO:0000256" key="3">
    <source>
        <dbReference type="SAM" id="SignalP"/>
    </source>
</evidence>
<name>A0A9D1WEQ1_9GAMM</name>
<feature type="signal peptide" evidence="3">
    <location>
        <begin position="1"/>
        <end position="20"/>
    </location>
</feature>
<feature type="transmembrane region" description="Helical" evidence="2">
    <location>
        <begin position="78"/>
        <end position="97"/>
    </location>
</feature>
<evidence type="ECO:0000256" key="2">
    <source>
        <dbReference type="SAM" id="Phobius"/>
    </source>
</evidence>
<organism evidence="4 5">
    <name type="scientific">Candidatus Anaerobiospirillum pullistercoris</name>
    <dbReference type="NCBI Taxonomy" id="2838452"/>
    <lineage>
        <taxon>Bacteria</taxon>
        <taxon>Pseudomonadati</taxon>
        <taxon>Pseudomonadota</taxon>
        <taxon>Gammaproteobacteria</taxon>
        <taxon>Aeromonadales</taxon>
        <taxon>Succinivibrionaceae</taxon>
        <taxon>Anaerobiospirillum</taxon>
    </lineage>
</organism>
<proteinExistence type="predicted"/>
<dbReference type="PROSITE" id="PS51257">
    <property type="entry name" value="PROKAR_LIPOPROTEIN"/>
    <property type="match status" value="1"/>
</dbReference>
<dbReference type="EMBL" id="DXEV01000199">
    <property type="protein sequence ID" value="HIX57794.1"/>
    <property type="molecule type" value="Genomic_DNA"/>
</dbReference>
<dbReference type="Proteomes" id="UP000886829">
    <property type="component" value="Unassembled WGS sequence"/>
</dbReference>
<evidence type="ECO:0000256" key="1">
    <source>
        <dbReference type="SAM" id="Coils"/>
    </source>
</evidence>
<evidence type="ECO:0000313" key="5">
    <source>
        <dbReference type="Proteomes" id="UP000886829"/>
    </source>
</evidence>
<gene>
    <name evidence="4" type="ORF">H9850_10050</name>
</gene>
<feature type="transmembrane region" description="Helical" evidence="2">
    <location>
        <begin position="52"/>
        <end position="71"/>
    </location>
</feature>
<protein>
    <recommendedName>
        <fullName evidence="6">Lipoprotein</fullName>
    </recommendedName>
</protein>
<reference evidence="4" key="2">
    <citation type="submission" date="2021-04" db="EMBL/GenBank/DDBJ databases">
        <authorList>
            <person name="Gilroy R."/>
        </authorList>
    </citation>
    <scope>NUCLEOTIDE SEQUENCE</scope>
    <source>
        <strain evidence="4">USASDec5-558</strain>
    </source>
</reference>
<dbReference type="Gene3D" id="1.10.287.1490">
    <property type="match status" value="1"/>
</dbReference>
<keyword evidence="2" id="KW-1133">Transmembrane helix</keyword>
<keyword evidence="2" id="KW-0812">Transmembrane</keyword>
<reference evidence="4" key="1">
    <citation type="journal article" date="2021" name="PeerJ">
        <title>Extensive microbial diversity within the chicken gut microbiome revealed by metagenomics and culture.</title>
        <authorList>
            <person name="Gilroy R."/>
            <person name="Ravi A."/>
            <person name="Getino M."/>
            <person name="Pursley I."/>
            <person name="Horton D.L."/>
            <person name="Alikhan N.F."/>
            <person name="Baker D."/>
            <person name="Gharbi K."/>
            <person name="Hall N."/>
            <person name="Watson M."/>
            <person name="Adriaenssens E.M."/>
            <person name="Foster-Nyarko E."/>
            <person name="Jarju S."/>
            <person name="Secka A."/>
            <person name="Antonio M."/>
            <person name="Oren A."/>
            <person name="Chaudhuri R.R."/>
            <person name="La Ragione R."/>
            <person name="Hildebrand F."/>
            <person name="Pallen M.J."/>
        </authorList>
    </citation>
    <scope>NUCLEOTIDE SEQUENCE</scope>
    <source>
        <strain evidence="4">USASDec5-558</strain>
    </source>
</reference>
<comment type="caution">
    <text evidence="4">The sequence shown here is derived from an EMBL/GenBank/DDBJ whole genome shotgun (WGS) entry which is preliminary data.</text>
</comment>
<keyword evidence="2" id="KW-0472">Membrane</keyword>
<sequence>MISSKSLLALAVSASLIASGCTSTSGGYSGGGSSNADPRMTGEGVDVNETSYITACLTGAALVGVACMFIADSDQRAVCIASAAAGCALFMGGNALLDNIRTQYHTREQQLDALIAEAQKSNQTAKNMAAASQAVYKDESKKFAQLQKDIKARKATKQQLNAQIAQYNGNIKMLEDNLDVHMKSLDSLKQARTGIVGNGKGLSAAERKKLKECDQQIADLEKAVEEMRTSLEGFISQRNVLQVGLDQAAA</sequence>
<feature type="coiled-coil region" evidence="1">
    <location>
        <begin position="143"/>
        <end position="237"/>
    </location>
</feature>
<evidence type="ECO:0000313" key="4">
    <source>
        <dbReference type="EMBL" id="HIX57794.1"/>
    </source>
</evidence>